<evidence type="ECO:0000313" key="1">
    <source>
        <dbReference type="EMBL" id="KAJ3475124.1"/>
    </source>
</evidence>
<protein>
    <submittedName>
        <fullName evidence="1">Uncharacterized protein</fullName>
    </submittedName>
</protein>
<gene>
    <name evidence="1" type="ORF">NLG97_g9565</name>
</gene>
<proteinExistence type="predicted"/>
<name>A0ACC1QHC4_9HYPO</name>
<dbReference type="Proteomes" id="UP001148737">
    <property type="component" value="Unassembled WGS sequence"/>
</dbReference>
<comment type="caution">
    <text evidence="1">The sequence shown here is derived from an EMBL/GenBank/DDBJ whole genome shotgun (WGS) entry which is preliminary data.</text>
</comment>
<sequence>MFAGVVIFVVVVATEVVGKGVAERTGGSLIERGQEDDLETALLELERRKLSCGHFCRMSRRGAALGRGEEQQPRLMGDLRGAGPKQRATEVLRSSYGRTGIELDMSPKSQLASGGPERNESGSCRDLSARWFGGNGRASAAREKASRAGLWFESAVYVVDGEGPKETDVAAALLV</sequence>
<organism evidence="1 2">
    <name type="scientific">Lecanicillium saksenae</name>
    <dbReference type="NCBI Taxonomy" id="468837"/>
    <lineage>
        <taxon>Eukaryota</taxon>
        <taxon>Fungi</taxon>
        <taxon>Dikarya</taxon>
        <taxon>Ascomycota</taxon>
        <taxon>Pezizomycotina</taxon>
        <taxon>Sordariomycetes</taxon>
        <taxon>Hypocreomycetidae</taxon>
        <taxon>Hypocreales</taxon>
        <taxon>Cordycipitaceae</taxon>
        <taxon>Lecanicillium</taxon>
    </lineage>
</organism>
<evidence type="ECO:0000313" key="2">
    <source>
        <dbReference type="Proteomes" id="UP001148737"/>
    </source>
</evidence>
<dbReference type="EMBL" id="JANAKD010002024">
    <property type="protein sequence ID" value="KAJ3475124.1"/>
    <property type="molecule type" value="Genomic_DNA"/>
</dbReference>
<accession>A0ACC1QHC4</accession>
<keyword evidence="2" id="KW-1185">Reference proteome</keyword>
<reference evidence="1" key="1">
    <citation type="submission" date="2022-07" db="EMBL/GenBank/DDBJ databases">
        <title>Genome Sequence of Lecanicillium saksenae.</title>
        <authorList>
            <person name="Buettner E."/>
        </authorList>
    </citation>
    <scope>NUCLEOTIDE SEQUENCE</scope>
    <source>
        <strain evidence="1">VT-O1</strain>
    </source>
</reference>